<dbReference type="Gene3D" id="1.20.1250.20">
    <property type="entry name" value="MFS general substrate transporter like domains"/>
    <property type="match status" value="2"/>
</dbReference>
<feature type="transmembrane region" description="Helical" evidence="6">
    <location>
        <begin position="171"/>
        <end position="195"/>
    </location>
</feature>
<dbReference type="Pfam" id="PF07690">
    <property type="entry name" value="MFS_1"/>
    <property type="match status" value="1"/>
</dbReference>
<evidence type="ECO:0000313" key="8">
    <source>
        <dbReference type="EMBL" id="EIP87023.1"/>
    </source>
</evidence>
<feature type="transmembrane region" description="Helical" evidence="6">
    <location>
        <begin position="47"/>
        <end position="68"/>
    </location>
</feature>
<dbReference type="PROSITE" id="PS50850">
    <property type="entry name" value="MFS"/>
    <property type="match status" value="1"/>
</dbReference>
<gene>
    <name evidence="8" type="ORF">A33K_16626</name>
</gene>
<dbReference type="Proteomes" id="UP000004682">
    <property type="component" value="Unassembled WGS sequence"/>
</dbReference>
<dbReference type="PANTHER" id="PTHR43791:SF36">
    <property type="entry name" value="TRANSPORTER, PUTATIVE (AFU_ORTHOLOGUE AFUA_6G08340)-RELATED"/>
    <property type="match status" value="1"/>
</dbReference>
<dbReference type="CDD" id="cd17319">
    <property type="entry name" value="MFS_ExuT_GudP_like"/>
    <property type="match status" value="1"/>
</dbReference>
<keyword evidence="9" id="KW-1185">Reference proteome</keyword>
<feature type="transmembrane region" description="Helical" evidence="6">
    <location>
        <begin position="338"/>
        <end position="358"/>
    </location>
</feature>
<dbReference type="PANTHER" id="PTHR43791">
    <property type="entry name" value="PERMEASE-RELATED"/>
    <property type="match status" value="1"/>
</dbReference>
<evidence type="ECO:0000256" key="1">
    <source>
        <dbReference type="ARBA" id="ARBA00004141"/>
    </source>
</evidence>
<evidence type="ECO:0000259" key="7">
    <source>
        <dbReference type="PROSITE" id="PS50850"/>
    </source>
</evidence>
<accession>A0ABN0G4I6</accession>
<organism evidence="8 9">
    <name type="scientific">Burkholderia humptydooensis MSMB43</name>
    <dbReference type="NCBI Taxonomy" id="441157"/>
    <lineage>
        <taxon>Bacteria</taxon>
        <taxon>Pseudomonadati</taxon>
        <taxon>Pseudomonadota</taxon>
        <taxon>Betaproteobacteria</taxon>
        <taxon>Burkholderiales</taxon>
        <taxon>Burkholderiaceae</taxon>
        <taxon>Burkholderia</taxon>
        <taxon>pseudomallei group</taxon>
    </lineage>
</organism>
<name>A0ABN0G4I6_9BURK</name>
<protein>
    <submittedName>
        <fullName evidence="8">Major facilitator superfamily MFS_1</fullName>
    </submittedName>
</protein>
<feature type="transmembrane region" description="Helical" evidence="6">
    <location>
        <begin position="108"/>
        <end position="131"/>
    </location>
</feature>
<comment type="subcellular location">
    <subcellularLocation>
        <location evidence="1">Membrane</location>
        <topology evidence="1">Multi-pass membrane protein</topology>
    </subcellularLocation>
</comment>
<evidence type="ECO:0000256" key="2">
    <source>
        <dbReference type="ARBA" id="ARBA00022448"/>
    </source>
</evidence>
<keyword evidence="4 6" id="KW-1133">Transmembrane helix</keyword>
<keyword evidence="5 6" id="KW-0472">Membrane</keyword>
<evidence type="ECO:0000313" key="9">
    <source>
        <dbReference type="Proteomes" id="UP000004682"/>
    </source>
</evidence>
<feature type="transmembrane region" description="Helical" evidence="6">
    <location>
        <begin position="364"/>
        <end position="384"/>
    </location>
</feature>
<feature type="transmembrane region" description="Helical" evidence="6">
    <location>
        <begin position="428"/>
        <end position="451"/>
    </location>
</feature>
<dbReference type="EMBL" id="JH692064">
    <property type="protein sequence ID" value="EIP87023.1"/>
    <property type="molecule type" value="Genomic_DNA"/>
</dbReference>
<feature type="transmembrane region" description="Helical" evidence="6">
    <location>
        <begin position="273"/>
        <end position="294"/>
    </location>
</feature>
<dbReference type="InterPro" id="IPR020846">
    <property type="entry name" value="MFS_dom"/>
</dbReference>
<evidence type="ECO:0000256" key="4">
    <source>
        <dbReference type="ARBA" id="ARBA00022989"/>
    </source>
</evidence>
<keyword evidence="2" id="KW-0813">Transport</keyword>
<dbReference type="InterPro" id="IPR011701">
    <property type="entry name" value="MFS"/>
</dbReference>
<dbReference type="SUPFAM" id="SSF103473">
    <property type="entry name" value="MFS general substrate transporter"/>
    <property type="match status" value="1"/>
</dbReference>
<reference evidence="9" key="1">
    <citation type="journal article" date="2012" name="J. Bacteriol.">
        <title>Revised Genome Sequence of Burkholderia thailandensis MSMB43 with Improved Annotation.</title>
        <authorList>
            <person name="Zhuo Y."/>
            <person name="Liu L."/>
            <person name="Wang Q."/>
            <person name="Liu X."/>
            <person name="Ren B."/>
            <person name="Liu M."/>
            <person name="Ni P."/>
            <person name="Cheng Y.Q."/>
            <person name="Zhang L."/>
        </authorList>
    </citation>
    <scope>NUCLEOTIDE SEQUENCE [LARGE SCALE GENOMIC DNA]</scope>
    <source>
        <strain evidence="9">MSMB43</strain>
    </source>
</reference>
<evidence type="ECO:0000256" key="5">
    <source>
        <dbReference type="ARBA" id="ARBA00023136"/>
    </source>
</evidence>
<feature type="transmembrane region" description="Helical" evidence="6">
    <location>
        <begin position="207"/>
        <end position="227"/>
    </location>
</feature>
<proteinExistence type="predicted"/>
<feature type="transmembrane region" description="Helical" evidence="6">
    <location>
        <begin position="396"/>
        <end position="416"/>
    </location>
</feature>
<feature type="transmembrane region" description="Helical" evidence="6">
    <location>
        <begin position="74"/>
        <end position="96"/>
    </location>
</feature>
<sequence length="469" mass="49870">MATERMISAHALPDASGARADAAPRHAPSAASGDDERRIVRLLTRKLVPFLALIYVVAYVDRTVVGFAKLYMNAAVGLSDAAYGLGAGLFFIGYFLCEVPSNLALERFGARVWFSRILVTWGAITVAMALVEGPASFYVLRFLLGAAEAGLYPGILYFLTQWFPMRHRARVIGLLVLAQPIAGIVTGPLAGMLLATHGVLGLSNWQALFVASGLPAVLLAAPTLRLLPASPAHARWLDAADRRWIERELDADRRAYRPHSHHRPLAALRDTRVLLLAALFLPFPLSIYGLSLWLPTIIKAFGVGDAATGLLFAVPYLFAVGGLLVVPRHSDRKRERYGHIAMVSAAAALTLAASAAVHAPALQFLFICLSAFSIYSIQAVVWALPGEFLTGTSAAVGIAAINSLANLGGYVGPYGIGLIKDATGSLAAGLYFLAATLAFAVPMTFVVRAALRAPQPDAGGLAGEPRIRT</sequence>
<keyword evidence="3 6" id="KW-0812">Transmembrane</keyword>
<evidence type="ECO:0000256" key="3">
    <source>
        <dbReference type="ARBA" id="ARBA00022692"/>
    </source>
</evidence>
<evidence type="ECO:0000256" key="6">
    <source>
        <dbReference type="SAM" id="Phobius"/>
    </source>
</evidence>
<feature type="domain" description="Major facilitator superfamily (MFS) profile" evidence="7">
    <location>
        <begin position="47"/>
        <end position="452"/>
    </location>
</feature>
<feature type="transmembrane region" description="Helical" evidence="6">
    <location>
        <begin position="137"/>
        <end position="159"/>
    </location>
</feature>
<feature type="transmembrane region" description="Helical" evidence="6">
    <location>
        <begin position="306"/>
        <end position="326"/>
    </location>
</feature>
<dbReference type="InterPro" id="IPR036259">
    <property type="entry name" value="MFS_trans_sf"/>
</dbReference>